<reference evidence="1" key="1">
    <citation type="submission" date="2013-07" db="EMBL/GenBank/DDBJ databases">
        <title>The genome of an arbuscular mycorrhizal fungus provides insights into the evolution of the oldest plant symbiosis.</title>
        <authorList>
            <consortium name="DOE Joint Genome Institute"/>
            <person name="Tisserant E."/>
            <person name="Malbreil M."/>
            <person name="Kuo A."/>
            <person name="Kohler A."/>
            <person name="Symeonidi A."/>
            <person name="Balestrini R."/>
            <person name="Charron P."/>
            <person name="Duensing N."/>
            <person name="Frei-dit-Frey N."/>
            <person name="Gianinazzi-Pearson V."/>
            <person name="Gilbert B."/>
            <person name="Handa Y."/>
            <person name="Hijri M."/>
            <person name="Kaul R."/>
            <person name="Kawaguchi M."/>
            <person name="Krajinski F."/>
            <person name="Lammers P."/>
            <person name="Lapierre D."/>
            <person name="Masclaux F.G."/>
            <person name="Murat C."/>
            <person name="Morin E."/>
            <person name="Ndikumana S."/>
            <person name="Pagni M."/>
            <person name="Petitpierre D."/>
            <person name="Requena N."/>
            <person name="Rosikiewicz P."/>
            <person name="Riley R."/>
            <person name="Saito K."/>
            <person name="San Clemente H."/>
            <person name="Shapiro H."/>
            <person name="van Tuinen D."/>
            <person name="Becard G."/>
            <person name="Bonfante P."/>
            <person name="Paszkowski U."/>
            <person name="Shachar-Hill Y."/>
            <person name="Young J.P."/>
            <person name="Sanders I.R."/>
            <person name="Henrissat B."/>
            <person name="Rensing S.A."/>
            <person name="Grigoriev I.V."/>
            <person name="Corradi N."/>
            <person name="Roux C."/>
            <person name="Martin F."/>
        </authorList>
    </citation>
    <scope>NUCLEOTIDE SEQUENCE</scope>
    <source>
        <strain evidence="1">DAOM 197198</strain>
    </source>
</reference>
<dbReference type="VEuPathDB" id="FungiDB:RhiirFUN_016460"/>
<evidence type="ECO:0000313" key="1">
    <source>
        <dbReference type="EMBL" id="ESA10757.1"/>
    </source>
</evidence>
<sequence length="52" mass="6030">MTIVIDLRRNGVKKVPHQPKYLDHIPQGLVQIFIFSNDKNVGVMIKQIFLNL</sequence>
<protein>
    <submittedName>
        <fullName evidence="1">Uncharacterized protein</fullName>
    </submittedName>
</protein>
<dbReference type="HOGENOM" id="CLU_3088418_0_0_1"/>
<dbReference type="AlphaFoldDB" id="U9TTI9"/>
<organism evidence="1">
    <name type="scientific">Rhizophagus irregularis (strain DAOM 181602 / DAOM 197198 / MUCL 43194)</name>
    <name type="common">Arbuscular mycorrhizal fungus</name>
    <name type="synonym">Glomus intraradices</name>
    <dbReference type="NCBI Taxonomy" id="747089"/>
    <lineage>
        <taxon>Eukaryota</taxon>
        <taxon>Fungi</taxon>
        <taxon>Fungi incertae sedis</taxon>
        <taxon>Mucoromycota</taxon>
        <taxon>Glomeromycotina</taxon>
        <taxon>Glomeromycetes</taxon>
        <taxon>Glomerales</taxon>
        <taxon>Glomeraceae</taxon>
        <taxon>Rhizophagus</taxon>
    </lineage>
</organism>
<accession>U9TTI9</accession>
<name>U9TTI9_RHIID</name>
<proteinExistence type="predicted"/>
<gene>
    <name evidence="1" type="ORF">GLOINDRAFT_348067</name>
</gene>
<dbReference type="EMBL" id="KI286753">
    <property type="protein sequence ID" value="ESA10757.1"/>
    <property type="molecule type" value="Genomic_DNA"/>
</dbReference>